<proteinExistence type="inferred from homology"/>
<dbReference type="Proteomes" id="UP000596004">
    <property type="component" value="Chromosome"/>
</dbReference>
<evidence type="ECO:0000313" key="8">
    <source>
        <dbReference type="EMBL" id="QQR92477.1"/>
    </source>
</evidence>
<evidence type="ECO:0000256" key="2">
    <source>
        <dbReference type="ARBA" id="ARBA00022552"/>
    </source>
</evidence>
<name>A0A7T9DJH4_9ARCH</name>
<dbReference type="Gene3D" id="3.40.50.150">
    <property type="entry name" value="Vaccinia Virus protein VP39"/>
    <property type="match status" value="1"/>
</dbReference>
<evidence type="ECO:0000256" key="7">
    <source>
        <dbReference type="HAMAP-Rule" id="MF_00351"/>
    </source>
</evidence>
<dbReference type="PANTHER" id="PTHR10335:SF17">
    <property type="entry name" value="FIBRILLARIN"/>
    <property type="match status" value="1"/>
</dbReference>
<dbReference type="EC" id="2.1.1.-" evidence="7"/>
<dbReference type="PRINTS" id="PR00052">
    <property type="entry name" value="FIBRILLARIN"/>
</dbReference>
<comment type="subunit">
    <text evidence="7">Interacts with nop5. Component of box C/D small ribonucleoprotein (sRNP) particles that contain rpl7ae, FlpA and nop5, plus a guide RNA.</text>
</comment>
<feature type="binding site" evidence="7">
    <location>
        <begin position="143"/>
        <end position="146"/>
    </location>
    <ligand>
        <name>S-adenosyl-L-methionine</name>
        <dbReference type="ChEBI" id="CHEBI:59789"/>
    </ligand>
</feature>
<evidence type="ECO:0000256" key="6">
    <source>
        <dbReference type="ARBA" id="ARBA00022884"/>
    </source>
</evidence>
<dbReference type="GO" id="GO:0000494">
    <property type="term" value="P:box C/D sno(s)RNA 3'-end processing"/>
    <property type="evidence" value="ECO:0007669"/>
    <property type="project" value="TreeGrafter"/>
</dbReference>
<dbReference type="GO" id="GO:0008649">
    <property type="term" value="F:rRNA methyltransferase activity"/>
    <property type="evidence" value="ECO:0007669"/>
    <property type="project" value="TreeGrafter"/>
</dbReference>
<dbReference type="AlphaFoldDB" id="A0A7T9DJH4"/>
<keyword evidence="3 7" id="KW-0489">Methyltransferase</keyword>
<evidence type="ECO:0000256" key="3">
    <source>
        <dbReference type="ARBA" id="ARBA00022603"/>
    </source>
</evidence>
<dbReference type="GO" id="GO:0008033">
    <property type="term" value="P:tRNA processing"/>
    <property type="evidence" value="ECO:0007669"/>
    <property type="project" value="UniProtKB-UniRule"/>
</dbReference>
<evidence type="ECO:0000256" key="1">
    <source>
        <dbReference type="ARBA" id="ARBA00010632"/>
    </source>
</evidence>
<dbReference type="SUPFAM" id="SSF53335">
    <property type="entry name" value="S-adenosyl-L-methionine-dependent methyltransferases"/>
    <property type="match status" value="1"/>
</dbReference>
<accession>A0A7T9DJH4</accession>
<keyword evidence="2 7" id="KW-0698">rRNA processing</keyword>
<dbReference type="Pfam" id="PF01269">
    <property type="entry name" value="Fibrillarin"/>
    <property type="match status" value="1"/>
</dbReference>
<evidence type="ECO:0000256" key="5">
    <source>
        <dbReference type="ARBA" id="ARBA00022694"/>
    </source>
</evidence>
<dbReference type="HAMAP" id="MF_00351">
    <property type="entry name" value="RNA_methyltransf_FlpA"/>
    <property type="match status" value="1"/>
</dbReference>
<dbReference type="InterPro" id="IPR000692">
    <property type="entry name" value="Fibrillarin"/>
</dbReference>
<feature type="binding site" evidence="7">
    <location>
        <begin position="121"/>
        <end position="122"/>
    </location>
    <ligand>
        <name>S-adenosyl-L-methionine</name>
        <dbReference type="ChEBI" id="CHEBI:59789"/>
    </ligand>
</feature>
<gene>
    <name evidence="7" type="primary">flpA</name>
    <name evidence="8" type="ORF">IPJ89_05000</name>
</gene>
<keyword evidence="4 7" id="KW-0808">Transferase</keyword>
<dbReference type="SMART" id="SM01206">
    <property type="entry name" value="Fibrillarin"/>
    <property type="match status" value="1"/>
</dbReference>
<organism evidence="8">
    <name type="scientific">Candidatus Iainarchaeum sp</name>
    <dbReference type="NCBI Taxonomy" id="3101447"/>
    <lineage>
        <taxon>Archaea</taxon>
        <taxon>Candidatus Iainarchaeota</taxon>
        <taxon>Candidatus Iainarchaeia</taxon>
        <taxon>Candidatus Iainarchaeales</taxon>
        <taxon>Candidatus Iainarchaeaceae</taxon>
        <taxon>Candidatus Iainarchaeum</taxon>
    </lineage>
</organism>
<keyword evidence="5 7" id="KW-0819">tRNA processing</keyword>
<dbReference type="PIRSF" id="PIRSF006540">
    <property type="entry name" value="Nop17p"/>
    <property type="match status" value="1"/>
</dbReference>
<dbReference type="PANTHER" id="PTHR10335">
    <property type="entry name" value="RRNA 2-O-METHYLTRANSFERASE FIBRILLARIN"/>
    <property type="match status" value="1"/>
</dbReference>
<dbReference type="GO" id="GO:1990259">
    <property type="term" value="F:histone H2AQ104 methyltransferase activity"/>
    <property type="evidence" value="ECO:0007669"/>
    <property type="project" value="TreeGrafter"/>
</dbReference>
<comment type="similarity">
    <text evidence="1 7">Belongs to the methyltransferase superfamily. Fibrillarin family.</text>
</comment>
<dbReference type="NCBIfam" id="NF003276">
    <property type="entry name" value="PRK04266.1-2"/>
    <property type="match status" value="1"/>
</dbReference>
<reference evidence="8" key="1">
    <citation type="submission" date="2020-11" db="EMBL/GenBank/DDBJ databases">
        <title>Connecting structure to function with the recovery of over 1000 high-quality activated sludge metagenome-assembled genomes encoding full-length rRNA genes using long-read sequencing.</title>
        <authorList>
            <person name="Singleton C.M."/>
            <person name="Petriglieri F."/>
            <person name="Kristensen J.M."/>
            <person name="Kirkegaard R.H."/>
            <person name="Michaelsen T.Y."/>
            <person name="Andersen M.H."/>
            <person name="Karst S.M."/>
            <person name="Dueholm M.S."/>
            <person name="Nielsen P.H."/>
            <person name="Albertsen M."/>
        </authorList>
    </citation>
    <scope>NUCLEOTIDE SEQUENCE</scope>
    <source>
        <strain evidence="8">Fred_18-Q3-R57-64_BAT3C.431</strain>
    </source>
</reference>
<dbReference type="Gene3D" id="3.30.200.20">
    <property type="entry name" value="Phosphorylase Kinase, domain 1"/>
    <property type="match status" value="1"/>
</dbReference>
<sequence length="220" mass="24731">MAMERLKGIGNQFYTLNLVPGKKVYGERLVKDANGEWREWNPFRSKLCAGLHNGLMAEHFAIHEGSNVLYLGSAEGTTVSHVSDIIGEEGLVVGVDVSPHVMSKFSALVESRENILPLLGDANQPETYASELEGMKFDVIVQDVAQKNQAEIFSKNWELFAHPKSVGYLVIKSKSVDFTKPKEQVLKQEMKALGKHIKVEQILSLEKHEKSHFLLCVRWQ</sequence>
<dbReference type="GO" id="GO:0003723">
    <property type="term" value="F:RNA binding"/>
    <property type="evidence" value="ECO:0007669"/>
    <property type="project" value="UniProtKB-UniRule"/>
</dbReference>
<comment type="function">
    <text evidence="7">Involved in pre-rRNA and tRNA processing. Utilizes the methyl donor S-adenosyl-L-methionine to catalyze the site-specific 2'-hydroxyl methylation of ribose moieties in rRNA and tRNA. Site specificity is provided by a guide RNA that base pairs with the substrate. Methylation occurs at a characteristic distance from the sequence involved in base pairing with the guide RNA.</text>
</comment>
<keyword evidence="6 7" id="KW-0694">RNA-binding</keyword>
<dbReference type="InterPro" id="IPR029063">
    <property type="entry name" value="SAM-dependent_MTases_sf"/>
</dbReference>
<dbReference type="EMBL" id="CP064981">
    <property type="protein sequence ID" value="QQR92477.1"/>
    <property type="molecule type" value="Genomic_DNA"/>
</dbReference>
<protein>
    <recommendedName>
        <fullName evidence="7">Fibrillarin-like rRNA/tRNA 2'-O-methyltransferase</fullName>
        <ecNumber evidence="7">2.1.1.-</ecNumber>
    </recommendedName>
</protein>
<feature type="binding site" evidence="7">
    <location>
        <begin position="96"/>
        <end position="97"/>
    </location>
    <ligand>
        <name>S-adenosyl-L-methionine</name>
        <dbReference type="ChEBI" id="CHEBI:59789"/>
    </ligand>
</feature>
<evidence type="ECO:0000256" key="4">
    <source>
        <dbReference type="ARBA" id="ARBA00022679"/>
    </source>
</evidence>
<feature type="binding site" evidence="7">
    <location>
        <begin position="77"/>
        <end position="78"/>
    </location>
    <ligand>
        <name>S-adenosyl-L-methionine</name>
        <dbReference type="ChEBI" id="CHEBI:59789"/>
    </ligand>
</feature>